<keyword evidence="2" id="KW-1185">Reference proteome</keyword>
<comment type="caution">
    <text evidence="1">The sequence shown here is derived from an EMBL/GenBank/DDBJ whole genome shotgun (WGS) entry which is preliminary data.</text>
</comment>
<organism evidence="1 2">
    <name type="scientific">Streptomyces abikoensis</name>
    <dbReference type="NCBI Taxonomy" id="97398"/>
    <lineage>
        <taxon>Bacteria</taxon>
        <taxon>Bacillati</taxon>
        <taxon>Actinomycetota</taxon>
        <taxon>Actinomycetes</taxon>
        <taxon>Kitasatosporales</taxon>
        <taxon>Streptomycetaceae</taxon>
        <taxon>Streptomyces</taxon>
    </lineage>
</organism>
<sequence length="180" mass="19219">MDDAIALDGFLDEETVPGDLHGTTARFRLTLSPTDERTDETILPCTVADPMLAHAVLYDLQPGAQLRVTGYLRLPRTPDEPMGLHVDAIEVLAAAPFAGPAEDVLDASPAELHVMTGHVATLAEHGLIERYGPYVVYHDPEIAATSVWTATGAWVGKAEYPATVGGLIDQFERGSAADES</sequence>
<dbReference type="RefSeq" id="WP_397615039.1">
    <property type="nucleotide sequence ID" value="NZ_JBIRRB010000024.1"/>
</dbReference>
<reference evidence="1 2" key="1">
    <citation type="submission" date="2024-10" db="EMBL/GenBank/DDBJ databases">
        <title>The Natural Products Discovery Center: Release of the First 8490 Sequenced Strains for Exploring Actinobacteria Biosynthetic Diversity.</title>
        <authorList>
            <person name="Kalkreuter E."/>
            <person name="Kautsar S.A."/>
            <person name="Yang D."/>
            <person name="Bader C.D."/>
            <person name="Teijaro C.N."/>
            <person name="Fluegel L."/>
            <person name="Davis C.M."/>
            <person name="Simpson J.R."/>
            <person name="Lauterbach L."/>
            <person name="Steele A.D."/>
            <person name="Gui C."/>
            <person name="Meng S."/>
            <person name="Li G."/>
            <person name="Viehrig K."/>
            <person name="Ye F."/>
            <person name="Su P."/>
            <person name="Kiefer A.F."/>
            <person name="Nichols A."/>
            <person name="Cepeda A.J."/>
            <person name="Yan W."/>
            <person name="Fan B."/>
            <person name="Jiang Y."/>
            <person name="Adhikari A."/>
            <person name="Zheng C.-J."/>
            <person name="Schuster L."/>
            <person name="Cowan T.M."/>
            <person name="Smanski M.J."/>
            <person name="Chevrette M.G."/>
            <person name="De Carvalho L.P.S."/>
            <person name="Shen B."/>
        </authorList>
    </citation>
    <scope>NUCLEOTIDE SEQUENCE [LARGE SCALE GENOMIC DNA]</scope>
    <source>
        <strain evidence="1 2">NPDC020979</strain>
    </source>
</reference>
<gene>
    <name evidence="1" type="ORF">ACH4TF_34385</name>
</gene>
<protein>
    <submittedName>
        <fullName evidence="1">Uncharacterized protein</fullName>
    </submittedName>
</protein>
<dbReference type="Proteomes" id="UP001611162">
    <property type="component" value="Unassembled WGS sequence"/>
</dbReference>
<dbReference type="EMBL" id="JBIRRB010000024">
    <property type="protein sequence ID" value="MFI0915473.1"/>
    <property type="molecule type" value="Genomic_DNA"/>
</dbReference>
<evidence type="ECO:0000313" key="2">
    <source>
        <dbReference type="Proteomes" id="UP001611162"/>
    </source>
</evidence>
<accession>A0ABW7THY2</accession>
<evidence type="ECO:0000313" key="1">
    <source>
        <dbReference type="EMBL" id="MFI0915473.1"/>
    </source>
</evidence>
<proteinExistence type="predicted"/>
<name>A0ABW7THY2_9ACTN</name>